<dbReference type="Gene3D" id="3.40.50.1820">
    <property type="entry name" value="alpha/beta hydrolase"/>
    <property type="match status" value="1"/>
</dbReference>
<dbReference type="CTD" id="37182"/>
<evidence type="ECO:0000256" key="4">
    <source>
        <dbReference type="ARBA" id="ARBA00022797"/>
    </source>
</evidence>
<keyword evidence="5 6" id="KW-0378">Hydrolase</keyword>
<dbReference type="InterPro" id="IPR010497">
    <property type="entry name" value="Epoxide_hydro_N"/>
</dbReference>
<dbReference type="PIRSF" id="PIRSF001112">
    <property type="entry name" value="Epoxide_hydrolase"/>
    <property type="match status" value="1"/>
</dbReference>
<accession>A0A6J2TQR9</accession>
<evidence type="ECO:0000256" key="1">
    <source>
        <dbReference type="ARBA" id="ARBA00000221"/>
    </source>
</evidence>
<dbReference type="Proteomes" id="UP000504634">
    <property type="component" value="Unplaced"/>
</dbReference>
<dbReference type="InterPro" id="IPR029058">
    <property type="entry name" value="AB_hydrolase_fold"/>
</dbReference>
<sequence>MKCLIVFGLIVAFVGAFIGFGYLKFTELTRPLPKPQLDANRYWGPGDGKNYVPDKKIYDFNLQVPQAEIDDLRQQLNRTLRLTAPLDGVNFEYGFNSHALEQFVEYWRDNYLTKWSTREAYFNSLRQYTTEIQGLRIHFIHERASEEAAATKKVYPVLLLHGWPGSVREFYEFIPILTMKSNITDYAFEVVAPSLVGYGWSDAATRTGFNAAEMATVMRNLMLRLGHKEFLVQGGDWGSIIGSNIATLYPENVLGYHSNMCLLNSPLAILKGIYANYFPEKYLPSRFFIEHHFPIWEKYMYLLQESGYFHLQATKPDTIGAALNSNPVALAAYILEKFQTSTGPGLNKDFGAIITVYTLEAVLDNLMVYYLTNSATTAGRFYAENVAKPYRDLQLDRVQTPVPMGCARFRNDLPSVTDWQLRDKFPNLKHSRYFQQGGHFAALEMPPMLFNDFIEFVENIGLDKL</sequence>
<dbReference type="RefSeq" id="XP_030377463.1">
    <property type="nucleotide sequence ID" value="XM_030521603.1"/>
</dbReference>
<evidence type="ECO:0000313" key="9">
    <source>
        <dbReference type="Proteomes" id="UP000504634"/>
    </source>
</evidence>
<evidence type="ECO:0000256" key="6">
    <source>
        <dbReference type="PIRNR" id="PIRNR001112"/>
    </source>
</evidence>
<gene>
    <name evidence="10" type="primary">LOC115626277</name>
</gene>
<dbReference type="Pfam" id="PF06441">
    <property type="entry name" value="EHN"/>
    <property type="match status" value="1"/>
</dbReference>
<evidence type="ECO:0000256" key="7">
    <source>
        <dbReference type="PIRSR" id="PIRSR001112-1"/>
    </source>
</evidence>
<dbReference type="PANTHER" id="PTHR21661">
    <property type="entry name" value="EPOXIDE HYDROLASE 1-RELATED"/>
    <property type="match status" value="1"/>
</dbReference>
<evidence type="ECO:0000256" key="5">
    <source>
        <dbReference type="ARBA" id="ARBA00022801"/>
    </source>
</evidence>
<dbReference type="OrthoDB" id="7130006at2759"/>
<keyword evidence="4 6" id="KW-0058">Aromatic hydrocarbons catabolism</keyword>
<protein>
    <recommendedName>
        <fullName evidence="6">Epoxide hydrolase</fullName>
        <ecNumber evidence="6">3.3.2.9</ecNumber>
    </recommendedName>
</protein>
<dbReference type="PANTHER" id="PTHR21661:SF35">
    <property type="entry name" value="EPOXIDE HYDROLASE"/>
    <property type="match status" value="1"/>
</dbReference>
<keyword evidence="6" id="KW-0256">Endoplasmic reticulum</keyword>
<evidence type="ECO:0000259" key="8">
    <source>
        <dbReference type="Pfam" id="PF06441"/>
    </source>
</evidence>
<dbReference type="InterPro" id="IPR016292">
    <property type="entry name" value="Epoxide_hydrolase"/>
</dbReference>
<dbReference type="InterPro" id="IPR000639">
    <property type="entry name" value="Epox_hydrolase-like"/>
</dbReference>
<dbReference type="EC" id="3.3.2.9" evidence="6"/>
<comment type="catalytic activity">
    <reaction evidence="1 6">
        <text>1-(4-methoxyphenyl)-N-methyl-N-[(3-methyloxetan-3-yl)methyl]methanamine + H2O = 2-{[(4-methoxybenzyl)(methyl)amino]methyl}-2-methylpropane-1,3-diol</text>
        <dbReference type="Rhea" id="RHEA:55764"/>
        <dbReference type="ChEBI" id="CHEBI:15377"/>
        <dbReference type="ChEBI" id="CHEBI:139161"/>
        <dbReference type="ChEBI" id="CHEBI:139164"/>
        <dbReference type="EC" id="3.3.2.9"/>
    </reaction>
</comment>
<comment type="subcellular location">
    <subcellularLocation>
        <location evidence="6">Endoplasmic reticulum membrane</location>
    </subcellularLocation>
    <subcellularLocation>
        <location evidence="2">Microsome membrane</location>
        <topology evidence="2">Single-pass membrane protein</topology>
    </subcellularLocation>
</comment>
<name>A0A6J2TQR9_DROLE</name>
<evidence type="ECO:0000313" key="10">
    <source>
        <dbReference type="RefSeq" id="XP_030377463.1"/>
    </source>
</evidence>
<dbReference type="SUPFAM" id="SSF53474">
    <property type="entry name" value="alpha/beta-Hydrolases"/>
    <property type="match status" value="1"/>
</dbReference>
<proteinExistence type="inferred from homology"/>
<dbReference type="GO" id="GO:0097176">
    <property type="term" value="P:epoxide metabolic process"/>
    <property type="evidence" value="ECO:0007669"/>
    <property type="project" value="TreeGrafter"/>
</dbReference>
<keyword evidence="6" id="KW-0472">Membrane</keyword>
<comment type="catalytic activity">
    <reaction evidence="6">
        <text>cis-stilbene oxide + H2O = (1R,2R)-hydrobenzoin</text>
        <dbReference type="Rhea" id="RHEA:23900"/>
        <dbReference type="ChEBI" id="CHEBI:15377"/>
        <dbReference type="ChEBI" id="CHEBI:50004"/>
        <dbReference type="ChEBI" id="CHEBI:50014"/>
        <dbReference type="EC" id="3.3.2.9"/>
    </reaction>
</comment>
<organism evidence="9 10">
    <name type="scientific">Drosophila lebanonensis</name>
    <name type="common">Fruit fly</name>
    <name type="synonym">Scaptodrosophila lebanonensis</name>
    <dbReference type="NCBI Taxonomy" id="7225"/>
    <lineage>
        <taxon>Eukaryota</taxon>
        <taxon>Metazoa</taxon>
        <taxon>Ecdysozoa</taxon>
        <taxon>Arthropoda</taxon>
        <taxon>Hexapoda</taxon>
        <taxon>Insecta</taxon>
        <taxon>Pterygota</taxon>
        <taxon>Neoptera</taxon>
        <taxon>Endopterygota</taxon>
        <taxon>Diptera</taxon>
        <taxon>Brachycera</taxon>
        <taxon>Muscomorpha</taxon>
        <taxon>Ephydroidea</taxon>
        <taxon>Drosophilidae</taxon>
        <taxon>Scaptodrosophila</taxon>
    </lineage>
</organism>
<evidence type="ECO:0000256" key="3">
    <source>
        <dbReference type="ARBA" id="ARBA00010088"/>
    </source>
</evidence>
<feature type="active site" description="Nucleophile" evidence="7">
    <location>
        <position position="236"/>
    </location>
</feature>
<dbReference type="PRINTS" id="PR00412">
    <property type="entry name" value="EPOXHYDRLASE"/>
</dbReference>
<evidence type="ECO:0000256" key="2">
    <source>
        <dbReference type="ARBA" id="ARBA00004111"/>
    </source>
</evidence>
<comment type="similarity">
    <text evidence="3 6">Belongs to the peptidase S33 family.</text>
</comment>
<feature type="active site" description="Proton acceptor" evidence="7">
    <location>
        <position position="439"/>
    </location>
</feature>
<dbReference type="AlphaFoldDB" id="A0A6J2TQR9"/>
<dbReference type="GO" id="GO:0005789">
    <property type="term" value="C:endoplasmic reticulum membrane"/>
    <property type="evidence" value="ECO:0007669"/>
    <property type="project" value="UniProtKB-SubCell"/>
</dbReference>
<reference evidence="10" key="1">
    <citation type="submission" date="2025-08" db="UniProtKB">
        <authorList>
            <consortium name="RefSeq"/>
        </authorList>
    </citation>
    <scope>IDENTIFICATION</scope>
    <source>
        <strain evidence="10">11010-0011.00</strain>
        <tissue evidence="10">Whole body</tissue>
    </source>
</reference>
<dbReference type="GeneID" id="115626277"/>
<feature type="active site" description="Proton donor" evidence="7">
    <location>
        <position position="382"/>
    </location>
</feature>
<comment type="function">
    <text evidence="6">Catalyzes juvenile hormone hydrolysis.</text>
</comment>
<dbReference type="GO" id="GO:0033961">
    <property type="term" value="F:cis-stilbene-oxide hydrolase activity"/>
    <property type="evidence" value="ECO:0007669"/>
    <property type="project" value="UniProtKB-UniRule"/>
</dbReference>
<feature type="domain" description="Epoxide hydrolase N-terminal" evidence="8">
    <location>
        <begin position="59"/>
        <end position="170"/>
    </location>
</feature>
<keyword evidence="9" id="KW-1185">Reference proteome</keyword>